<sequence length="78" mass="8927">MRIGRCKLGKVDDNEEILDMPVFKLTSMIFHAIWIVMFIFNDIPIMAVVNVGSVIIYIVAYLLLRRGAIDAWGCPRNE</sequence>
<organism evidence="2 3">
    <name type="scientific">Paenibacillus wynnii</name>
    <dbReference type="NCBI Taxonomy" id="268407"/>
    <lineage>
        <taxon>Bacteria</taxon>
        <taxon>Bacillati</taxon>
        <taxon>Bacillota</taxon>
        <taxon>Bacilli</taxon>
        <taxon>Bacillales</taxon>
        <taxon>Paenibacillaceae</taxon>
        <taxon>Paenibacillus</taxon>
    </lineage>
</organism>
<evidence type="ECO:0000313" key="3">
    <source>
        <dbReference type="Proteomes" id="UP000029734"/>
    </source>
</evidence>
<dbReference type="EMBL" id="JQCR01000002">
    <property type="protein sequence ID" value="KGE18850.1"/>
    <property type="molecule type" value="Genomic_DNA"/>
</dbReference>
<dbReference type="RefSeq" id="WP_036649170.1">
    <property type="nucleotide sequence ID" value="NZ_JQCR01000002.1"/>
</dbReference>
<protein>
    <submittedName>
        <fullName evidence="2">Uncharacterized protein</fullName>
    </submittedName>
</protein>
<reference evidence="2 3" key="2">
    <citation type="submission" date="2014-10" db="EMBL/GenBank/DDBJ databases">
        <title>Comparative genomics of the Paenibacillus odorifer group.</title>
        <authorList>
            <person name="Tsai Y.-C."/>
            <person name="Martin N."/>
            <person name="Korlach J."/>
            <person name="Wiedmann M."/>
        </authorList>
    </citation>
    <scope>NUCLEOTIDE SEQUENCE [LARGE SCALE GENOMIC DNA]</scope>
    <source>
        <strain evidence="2 3">DSM 18334</strain>
    </source>
</reference>
<dbReference type="Proteomes" id="UP000029734">
    <property type="component" value="Unassembled WGS sequence"/>
</dbReference>
<evidence type="ECO:0000256" key="1">
    <source>
        <dbReference type="SAM" id="Phobius"/>
    </source>
</evidence>
<reference evidence="2 3" key="1">
    <citation type="submission" date="2014-08" db="EMBL/GenBank/DDBJ databases">
        <authorList>
            <person name="den Bakker H.C."/>
        </authorList>
    </citation>
    <scope>NUCLEOTIDE SEQUENCE [LARGE SCALE GENOMIC DNA]</scope>
    <source>
        <strain evidence="2 3">DSM 18334</strain>
    </source>
</reference>
<feature type="transmembrane region" description="Helical" evidence="1">
    <location>
        <begin position="45"/>
        <end position="64"/>
    </location>
</feature>
<proteinExistence type="predicted"/>
<comment type="caution">
    <text evidence="2">The sequence shown here is derived from an EMBL/GenBank/DDBJ whole genome shotgun (WGS) entry which is preliminary data.</text>
</comment>
<dbReference type="STRING" id="268407.PWYN_05375"/>
<keyword evidence="1" id="KW-1133">Transmembrane helix</keyword>
<keyword evidence="3" id="KW-1185">Reference proteome</keyword>
<gene>
    <name evidence="2" type="ORF">PWYN_05375</name>
</gene>
<evidence type="ECO:0000313" key="2">
    <source>
        <dbReference type="EMBL" id="KGE18850.1"/>
    </source>
</evidence>
<dbReference type="AlphaFoldDB" id="A0A098M8H3"/>
<accession>A0A098M8H3</accession>
<keyword evidence="1" id="KW-0472">Membrane</keyword>
<feature type="transmembrane region" description="Helical" evidence="1">
    <location>
        <begin position="21"/>
        <end position="39"/>
    </location>
</feature>
<name>A0A098M8H3_9BACL</name>
<keyword evidence="1" id="KW-0812">Transmembrane</keyword>